<dbReference type="RefSeq" id="WP_055682129.1">
    <property type="nucleotide sequence ID" value="NZ_CANMUL010000004.1"/>
</dbReference>
<dbReference type="EMBL" id="CXPG01000014">
    <property type="protein sequence ID" value="CTQ32694.1"/>
    <property type="molecule type" value="Genomic_DNA"/>
</dbReference>
<evidence type="ECO:0000313" key="3">
    <source>
        <dbReference type="Proteomes" id="UP000048908"/>
    </source>
</evidence>
<keyword evidence="1" id="KW-0812">Transmembrane</keyword>
<gene>
    <name evidence="2" type="ORF">JAN5088_01466</name>
</gene>
<evidence type="ECO:0000256" key="1">
    <source>
        <dbReference type="SAM" id="Phobius"/>
    </source>
</evidence>
<keyword evidence="1" id="KW-1133">Transmembrane helix</keyword>
<proteinExistence type="predicted"/>
<dbReference type="STRING" id="282197.SAMN04488517_101629"/>
<dbReference type="Proteomes" id="UP000048908">
    <property type="component" value="Unassembled WGS sequence"/>
</dbReference>
<feature type="transmembrane region" description="Helical" evidence="1">
    <location>
        <begin position="27"/>
        <end position="48"/>
    </location>
</feature>
<protein>
    <submittedName>
        <fullName evidence="2">Uncharacterized protein</fullName>
    </submittedName>
</protein>
<sequence>MIRYIACGYGSAAVCAFLLEAGIDGSIWIPLLAFWLGGAIITLAVAWVSVFPPGRGSLAADQAVRRRRPGTGLADGP</sequence>
<organism evidence="2 3">
    <name type="scientific">Jannaschia rubra</name>
    <dbReference type="NCBI Taxonomy" id="282197"/>
    <lineage>
        <taxon>Bacteria</taxon>
        <taxon>Pseudomonadati</taxon>
        <taxon>Pseudomonadota</taxon>
        <taxon>Alphaproteobacteria</taxon>
        <taxon>Rhodobacterales</taxon>
        <taxon>Roseobacteraceae</taxon>
        <taxon>Jannaschia</taxon>
    </lineage>
</organism>
<dbReference type="AlphaFoldDB" id="A0A0M6XRN6"/>
<accession>A0A0M6XRN6</accession>
<keyword evidence="1" id="KW-0472">Membrane</keyword>
<keyword evidence="3" id="KW-1185">Reference proteome</keyword>
<reference evidence="2 3" key="1">
    <citation type="submission" date="2015-07" db="EMBL/GenBank/DDBJ databases">
        <authorList>
            <person name="Noorani M."/>
        </authorList>
    </citation>
    <scope>NUCLEOTIDE SEQUENCE [LARGE SCALE GENOMIC DNA]</scope>
    <source>
        <strain evidence="2 3">CECT 5088</strain>
    </source>
</reference>
<name>A0A0M6XRN6_9RHOB</name>
<evidence type="ECO:0000313" key="2">
    <source>
        <dbReference type="EMBL" id="CTQ32694.1"/>
    </source>
</evidence>